<proteinExistence type="inferred from homology"/>
<dbReference type="Pfam" id="PF00930">
    <property type="entry name" value="DPPIV_N"/>
    <property type="match status" value="1"/>
</dbReference>
<dbReference type="SUPFAM" id="SSF47473">
    <property type="entry name" value="EF-hand"/>
    <property type="match status" value="1"/>
</dbReference>
<feature type="domain" description="EF-hand" evidence="3">
    <location>
        <begin position="72"/>
        <end position="107"/>
    </location>
</feature>
<evidence type="ECO:0000256" key="2">
    <source>
        <dbReference type="ARBA" id="ARBA00023774"/>
    </source>
</evidence>
<comment type="similarity">
    <text evidence="2">Belongs to the calcineurin regulatory subunit family.</text>
</comment>
<evidence type="ECO:0000256" key="1">
    <source>
        <dbReference type="ARBA" id="ARBA00022737"/>
    </source>
</evidence>
<dbReference type="FunFam" id="1.10.238.10:FF:000073">
    <property type="entry name" value="calcineurin B-like protein 3"/>
    <property type="match status" value="1"/>
</dbReference>
<accession>A0A8S2AIR4</accession>
<dbReference type="PANTHER" id="PTHR11731:SF193">
    <property type="entry name" value="DIPEPTIDYL PEPTIDASE 9"/>
    <property type="match status" value="1"/>
</dbReference>
<gene>
    <name evidence="4" type="ORF">AARE701A_LOCUS16012</name>
</gene>
<dbReference type="PROSITE" id="PS50222">
    <property type="entry name" value="EF_HAND_2"/>
    <property type="match status" value="3"/>
</dbReference>
<dbReference type="InterPro" id="IPR002048">
    <property type="entry name" value="EF_hand_dom"/>
</dbReference>
<dbReference type="InterPro" id="IPR050278">
    <property type="entry name" value="Serine_Prot_S9B/DPPIV"/>
</dbReference>
<sequence>MGCSLSKKKKNKNAMRPPGYEDPELLASITPFTVAEVEALYELFKKLSSSIIDDGLIHKEEFQLALFRNRNRKNLFADRIFDVFDVKRNGVIEFGEFVRSLGVFHPSAPVHDKIKFAFKLYDLRQTGFIEREELKEMVIALLHESELVLSEDMIEVMVDKAFVEADRKNDGKIDIDEWKDFVSLNPSLIKNMTLPYLKDIKGTFPSFVSSCEDEELELQNDVPFAVEDIVQTPLPGYVAPTAVSFSPDDSLITYLFSPEKNLNRRVYAFDVNKGESNLVFSPPDGGVDESNISPEEKLRRERLRERGLGVTRYEWVKTNSKMRFIVVPLPAGVYMKDLSSSPTPELIVPSSPTSPIIDPRLSPNGLFLAYVRDSELHVLNLLKNQTQQLTTGANGSTLTHGLAEYIAQEEMDRRNGYWWSLDSKFIAYTEVDSSQIPLFRIMHQGKRSVGSEAQEDHAYPFAGALNSTLRLGVVSSAGGGKTTWMNLVCGGRTNTEDEYLGRVNWLPGNVLTVQVLNRSQSKLKIISFDINTGQGNVLLTEESDAWVTLHDCFTPLEIVPSSRGSGGFIWASERTGFRHLYLYESDGTCLGAITSGEGMVEQIAGVNEPMSLVYFTGTLDGPLETNLYCTKLEAGDASRCQPMRLTHGKGKHIVVLDHQMKNFVDIHDAVDSPPRVSLCSLSDGTVLKILYEQNSPIQILKNLKLEPPEFVQIQANDGKTTLYGAVYKPDSSKFGPPPYKTMINVYGGPSVQLVHDSWINTVDMRTQYLRSRGILVWKLDNRGTARRGLKFESWMKHNCGYVDAEDQVTGAKWLIEQGLAKPDHIGVYGWSYGGYLSATLLTRYPEIFNCAVSGAPVTSWDGYDSFYTEKYMGLPTEEERYLKSSVMHHVGNLTDKQKLMLVHGMIDENVHFRHTARLVNALVEAGKRYELLIFPDERHMPRKKKDRIYMEQRIWEFIEKNL</sequence>
<dbReference type="Pfam" id="PF13499">
    <property type="entry name" value="EF-hand_7"/>
    <property type="match status" value="1"/>
</dbReference>
<keyword evidence="5" id="KW-1185">Reference proteome</keyword>
<dbReference type="Pfam" id="PF00326">
    <property type="entry name" value="Peptidase_S9"/>
    <property type="match status" value="1"/>
</dbReference>
<organism evidence="4 5">
    <name type="scientific">Arabidopsis arenosa</name>
    <name type="common">Sand rock-cress</name>
    <name type="synonym">Cardaminopsis arenosa</name>
    <dbReference type="NCBI Taxonomy" id="38785"/>
    <lineage>
        <taxon>Eukaryota</taxon>
        <taxon>Viridiplantae</taxon>
        <taxon>Streptophyta</taxon>
        <taxon>Embryophyta</taxon>
        <taxon>Tracheophyta</taxon>
        <taxon>Spermatophyta</taxon>
        <taxon>Magnoliopsida</taxon>
        <taxon>eudicotyledons</taxon>
        <taxon>Gunneridae</taxon>
        <taxon>Pentapetalae</taxon>
        <taxon>rosids</taxon>
        <taxon>malvids</taxon>
        <taxon>Brassicales</taxon>
        <taxon>Brassicaceae</taxon>
        <taxon>Camelineae</taxon>
        <taxon>Arabidopsis</taxon>
    </lineage>
</organism>
<dbReference type="GO" id="GO:0006508">
    <property type="term" value="P:proteolysis"/>
    <property type="evidence" value="ECO:0007669"/>
    <property type="project" value="InterPro"/>
</dbReference>
<feature type="domain" description="EF-hand" evidence="3">
    <location>
        <begin position="109"/>
        <end position="144"/>
    </location>
</feature>
<evidence type="ECO:0000313" key="5">
    <source>
        <dbReference type="Proteomes" id="UP000682877"/>
    </source>
</evidence>
<reference evidence="4" key="1">
    <citation type="submission" date="2021-01" db="EMBL/GenBank/DDBJ databases">
        <authorList>
            <person name="Bezrukov I."/>
        </authorList>
    </citation>
    <scope>NUCLEOTIDE SEQUENCE</scope>
</reference>
<dbReference type="EMBL" id="LR999456">
    <property type="protein sequence ID" value="CAE6118029.1"/>
    <property type="molecule type" value="Genomic_DNA"/>
</dbReference>
<dbReference type="CDD" id="cd00051">
    <property type="entry name" value="EFh"/>
    <property type="match status" value="1"/>
</dbReference>
<dbReference type="PANTHER" id="PTHR11731">
    <property type="entry name" value="PROTEASE FAMILY S9B,C DIPEPTIDYL-PEPTIDASE IV-RELATED"/>
    <property type="match status" value="1"/>
</dbReference>
<dbReference type="FunFam" id="2.140.10.30:FF:000010">
    <property type="entry name" value="Prolyl oligopeptidase family protein"/>
    <property type="match status" value="1"/>
</dbReference>
<dbReference type="InterPro" id="IPR011992">
    <property type="entry name" value="EF-hand-dom_pair"/>
</dbReference>
<dbReference type="InterPro" id="IPR001375">
    <property type="entry name" value="Peptidase_S9_cat"/>
</dbReference>
<dbReference type="FunFam" id="3.40.50.1820:FF:000638">
    <property type="entry name" value="Dipeptidyl peptidase IV-like protein"/>
    <property type="match status" value="1"/>
</dbReference>
<dbReference type="SUPFAM" id="SSF82171">
    <property type="entry name" value="DPP6 N-terminal domain-like"/>
    <property type="match status" value="1"/>
</dbReference>
<protein>
    <recommendedName>
        <fullName evidence="3">EF-hand domain-containing protein</fullName>
    </recommendedName>
</protein>
<dbReference type="Gene3D" id="1.10.238.10">
    <property type="entry name" value="EF-hand"/>
    <property type="match status" value="1"/>
</dbReference>
<evidence type="ECO:0000313" key="4">
    <source>
        <dbReference type="EMBL" id="CAE6118029.1"/>
    </source>
</evidence>
<dbReference type="PRINTS" id="PR00450">
    <property type="entry name" value="RECOVERIN"/>
</dbReference>
<name>A0A8S2AIR4_ARAAE</name>
<evidence type="ECO:0000259" key="3">
    <source>
        <dbReference type="PROSITE" id="PS50222"/>
    </source>
</evidence>
<dbReference type="Gene3D" id="3.40.50.1820">
    <property type="entry name" value="alpha/beta hydrolase"/>
    <property type="match status" value="1"/>
</dbReference>
<dbReference type="SUPFAM" id="SSF53474">
    <property type="entry name" value="alpha/beta-Hydrolases"/>
    <property type="match status" value="1"/>
</dbReference>
<dbReference type="AlphaFoldDB" id="A0A8S2AIR4"/>
<dbReference type="InterPro" id="IPR029058">
    <property type="entry name" value="AB_hydrolase_fold"/>
</dbReference>
<keyword evidence="1" id="KW-0677">Repeat</keyword>
<dbReference type="GO" id="GO:0005509">
    <property type="term" value="F:calcium ion binding"/>
    <property type="evidence" value="ECO:0007669"/>
    <property type="project" value="InterPro"/>
</dbReference>
<dbReference type="SMART" id="SM00054">
    <property type="entry name" value="EFh"/>
    <property type="match status" value="3"/>
</dbReference>
<dbReference type="GO" id="GO:0008239">
    <property type="term" value="F:dipeptidyl-peptidase activity"/>
    <property type="evidence" value="ECO:0007669"/>
    <property type="project" value="TreeGrafter"/>
</dbReference>
<dbReference type="Proteomes" id="UP000682877">
    <property type="component" value="Chromosome 6"/>
</dbReference>
<feature type="domain" description="EF-hand" evidence="3">
    <location>
        <begin position="153"/>
        <end position="188"/>
    </location>
</feature>
<dbReference type="Gene3D" id="2.140.10.30">
    <property type="entry name" value="Dipeptidylpeptidase IV, N-terminal domain"/>
    <property type="match status" value="1"/>
</dbReference>
<dbReference type="InterPro" id="IPR002469">
    <property type="entry name" value="Peptidase_S9B_N"/>
</dbReference>
<dbReference type="GO" id="GO:0008236">
    <property type="term" value="F:serine-type peptidase activity"/>
    <property type="evidence" value="ECO:0007669"/>
    <property type="project" value="InterPro"/>
</dbReference>